<organism evidence="1 2">
    <name type="scientific">Methylocystis heyeri</name>
    <dbReference type="NCBI Taxonomy" id="391905"/>
    <lineage>
        <taxon>Bacteria</taxon>
        <taxon>Pseudomonadati</taxon>
        <taxon>Pseudomonadota</taxon>
        <taxon>Alphaproteobacteria</taxon>
        <taxon>Hyphomicrobiales</taxon>
        <taxon>Methylocystaceae</taxon>
        <taxon>Methylocystis</taxon>
    </lineage>
</organism>
<proteinExistence type="predicted"/>
<dbReference type="RefSeq" id="WP_154331585.1">
    <property type="nucleotide sequence ID" value="NZ_CP046052.1"/>
</dbReference>
<evidence type="ECO:0000313" key="1">
    <source>
        <dbReference type="EMBL" id="QGM45205.1"/>
    </source>
</evidence>
<evidence type="ECO:0000313" key="2">
    <source>
        <dbReference type="Proteomes" id="UP000309061"/>
    </source>
</evidence>
<keyword evidence="2" id="KW-1185">Reference proteome</keyword>
<gene>
    <name evidence="1" type="ORF">H2LOC_005575</name>
</gene>
<protein>
    <submittedName>
        <fullName evidence="1">Uncharacterized protein</fullName>
    </submittedName>
</protein>
<accession>A0A6B8KDW9</accession>
<dbReference type="KEGG" id="mhey:H2LOC_005575"/>
<sequence>MVDYAITAPLLFICEHGMGLYAARAGDAIGAAGFALALRRPVREV</sequence>
<dbReference type="EMBL" id="CP046052">
    <property type="protein sequence ID" value="QGM45205.1"/>
    <property type="molecule type" value="Genomic_DNA"/>
</dbReference>
<name>A0A6B8KDW9_9HYPH</name>
<dbReference type="Proteomes" id="UP000309061">
    <property type="component" value="Chromosome"/>
</dbReference>
<reference evidence="1 2" key="1">
    <citation type="submission" date="2019-11" db="EMBL/GenBank/DDBJ databases">
        <title>The genome sequence of Methylocystis heyeri.</title>
        <authorList>
            <person name="Oshkin I.Y."/>
            <person name="Miroshnikov K."/>
            <person name="Dedysh S.N."/>
        </authorList>
    </citation>
    <scope>NUCLEOTIDE SEQUENCE [LARGE SCALE GENOMIC DNA]</scope>
    <source>
        <strain evidence="1 2">H2</strain>
    </source>
</reference>
<dbReference type="AlphaFoldDB" id="A0A6B8KDW9"/>